<keyword evidence="4" id="KW-0206">Cytoskeleton</keyword>
<dbReference type="PROSITE" id="PS51336">
    <property type="entry name" value="DM10"/>
    <property type="match status" value="3"/>
</dbReference>
<organism evidence="7 8">
    <name type="scientific">Parnassius mnemosyne</name>
    <name type="common">clouded apollo</name>
    <dbReference type="NCBI Taxonomy" id="213953"/>
    <lineage>
        <taxon>Eukaryota</taxon>
        <taxon>Metazoa</taxon>
        <taxon>Ecdysozoa</taxon>
        <taxon>Arthropoda</taxon>
        <taxon>Hexapoda</taxon>
        <taxon>Insecta</taxon>
        <taxon>Pterygota</taxon>
        <taxon>Neoptera</taxon>
        <taxon>Endopterygota</taxon>
        <taxon>Lepidoptera</taxon>
        <taxon>Glossata</taxon>
        <taxon>Ditrysia</taxon>
        <taxon>Papilionoidea</taxon>
        <taxon>Papilionidae</taxon>
        <taxon>Parnassiinae</taxon>
        <taxon>Parnassini</taxon>
        <taxon>Parnassius</taxon>
        <taxon>Driopa</taxon>
    </lineage>
</organism>
<evidence type="ECO:0000256" key="2">
    <source>
        <dbReference type="ARBA" id="ARBA00022490"/>
    </source>
</evidence>
<dbReference type="FunFam" id="2.30.29.170:FF:000001">
    <property type="entry name" value="EF-hand domain containing 1"/>
    <property type="match status" value="1"/>
</dbReference>
<dbReference type="GO" id="GO:0060285">
    <property type="term" value="P:cilium-dependent cell motility"/>
    <property type="evidence" value="ECO:0007669"/>
    <property type="project" value="TreeGrafter"/>
</dbReference>
<dbReference type="Pfam" id="PF06565">
    <property type="entry name" value="DM10_dom"/>
    <property type="match status" value="3"/>
</dbReference>
<dbReference type="InterPro" id="IPR040193">
    <property type="entry name" value="EFHC1/EFHC2/EFHB"/>
</dbReference>
<dbReference type="GO" id="GO:0043014">
    <property type="term" value="F:alpha-tubulin binding"/>
    <property type="evidence" value="ECO:0007669"/>
    <property type="project" value="TreeGrafter"/>
</dbReference>
<evidence type="ECO:0000256" key="4">
    <source>
        <dbReference type="ARBA" id="ARBA00023212"/>
    </source>
</evidence>
<evidence type="ECO:0000256" key="1">
    <source>
        <dbReference type="ARBA" id="ARBA00004430"/>
    </source>
</evidence>
<dbReference type="PANTHER" id="PTHR12086">
    <property type="entry name" value="EF-HAND DOMAIN C-TERMINAL CONTAINING PROTEIN"/>
    <property type="match status" value="1"/>
</dbReference>
<dbReference type="EMBL" id="CAVLGL010000115">
    <property type="protein sequence ID" value="CAK1599858.1"/>
    <property type="molecule type" value="Genomic_DNA"/>
</dbReference>
<dbReference type="Proteomes" id="UP001314205">
    <property type="component" value="Unassembled WGS sequence"/>
</dbReference>
<feature type="domain" description="DM10" evidence="6">
    <location>
        <begin position="237"/>
        <end position="357"/>
    </location>
</feature>
<gene>
    <name evidence="7" type="ORF">PARMNEM_LOCUS18686</name>
</gene>
<dbReference type="GO" id="GO:0000281">
    <property type="term" value="P:mitotic cytokinesis"/>
    <property type="evidence" value="ECO:0007669"/>
    <property type="project" value="TreeGrafter"/>
</dbReference>
<feature type="domain" description="DM10" evidence="6">
    <location>
        <begin position="89"/>
        <end position="194"/>
    </location>
</feature>
<evidence type="ECO:0000256" key="5">
    <source>
        <dbReference type="ARBA" id="ARBA00023273"/>
    </source>
</evidence>
<protein>
    <recommendedName>
        <fullName evidence="6">DM10 domain-containing protein</fullName>
    </recommendedName>
</protein>
<dbReference type="FunFam" id="2.30.29.170:FF:000004">
    <property type="entry name" value="EF-hand domain containing 2"/>
    <property type="match status" value="1"/>
</dbReference>
<evidence type="ECO:0000313" key="8">
    <source>
        <dbReference type="Proteomes" id="UP001314205"/>
    </source>
</evidence>
<evidence type="ECO:0000256" key="3">
    <source>
        <dbReference type="ARBA" id="ARBA00022737"/>
    </source>
</evidence>
<dbReference type="AlphaFoldDB" id="A0AAV1LWT6"/>
<dbReference type="SMART" id="SM00676">
    <property type="entry name" value="DM10"/>
    <property type="match status" value="3"/>
</dbReference>
<dbReference type="InterPro" id="IPR006602">
    <property type="entry name" value="DM10_dom"/>
</dbReference>
<dbReference type="GO" id="GO:0072686">
    <property type="term" value="C:mitotic spindle"/>
    <property type="evidence" value="ECO:0007669"/>
    <property type="project" value="TreeGrafter"/>
</dbReference>
<keyword evidence="3" id="KW-0677">Repeat</keyword>
<dbReference type="FunFam" id="2.30.29.170:FF:000002">
    <property type="entry name" value="EF-hand domain (C-terminal) containing 1"/>
    <property type="match status" value="1"/>
</dbReference>
<comment type="caution">
    <text evidence="7">The sequence shown here is derived from an EMBL/GenBank/DDBJ whole genome shotgun (WGS) entry which is preliminary data.</text>
</comment>
<feature type="domain" description="DM10" evidence="6">
    <location>
        <begin position="414"/>
        <end position="518"/>
    </location>
</feature>
<dbReference type="GO" id="GO:0007052">
    <property type="term" value="P:mitotic spindle organization"/>
    <property type="evidence" value="ECO:0007669"/>
    <property type="project" value="TreeGrafter"/>
</dbReference>
<evidence type="ECO:0000313" key="7">
    <source>
        <dbReference type="EMBL" id="CAK1599858.1"/>
    </source>
</evidence>
<keyword evidence="2" id="KW-0963">Cytoplasm</keyword>
<sequence>MAWGLPKLPGLSFSDPTKTKYHMRSSLRYYQGYRFPDTVVRGPGGAATDVDSNAFALPEDSVNYDPSLTYGRVKQSALPAVIPHWVHYDKRCLNFTAFFKQPVYESPDENYRVRIVNIVYFLEDDTLTVMEPRTKNSGLWQGKLVKRGKIPKNDMGEYWHWKDLDIGKDICIYGKVFHTVSCDLFTKEWLESQGIELSKEEELPIDPYTEKERWKSVQPPKRMKSFDDPLRRFLEYDGKVLAFNAVWDDRDSVNGELGEYKLFYFLQDDTIAIKELHDGRGGKEPFPMLLKKTKLPKKWKEKPVSFPSIVLETTEDEVTEYYAPRDLIVGETIFVFGRRFLLYDCDDFTRRYFKTMLNIDQPSRIEIPREKTKEIAKAFPPHIGIGAPEDTLQSCFGLMPKPPHKDIIKYNLNANKYLRYLCELDWIHPEDKDRKFVLSYSLADGTIKIGEIPRRNSGIREGKFLSSMRLQTPDSDPNFPTYYTPDKFYIGAIIPVFKHRFKIVGCDLFVYKYMNANPEKFPQEVIDNVRNYHMREGNLKDELEEAVREQQDSETRAQLAKIGQAAVAEPDAMERCLADLRVVEGSATPPRAPTPPATTDRISYEDSLRVARLSKPPCDNVLPLKGILKSGEAREDHQKIVCFSGPTAEEHRGNKSVPEYYPSVQQFNEDPNFCEKYKDPGAAERADRRARNECPYEISPSARMLGNDTEDSDEPHLPGFLGTYGVDCKDVSDYMRLPKDAYERVKTLRQQIPRISPEAERVAEFPREESPPVENCLKPLTGEHDPCPSYKEEDVAFSCPHTEPSIPCCDPNKRDALPS</sequence>
<evidence type="ECO:0000259" key="6">
    <source>
        <dbReference type="PROSITE" id="PS51336"/>
    </source>
</evidence>
<reference evidence="7 8" key="1">
    <citation type="submission" date="2023-11" db="EMBL/GenBank/DDBJ databases">
        <authorList>
            <person name="Hedman E."/>
            <person name="Englund M."/>
            <person name="Stromberg M."/>
            <person name="Nyberg Akerstrom W."/>
            <person name="Nylinder S."/>
            <person name="Jareborg N."/>
            <person name="Kallberg Y."/>
            <person name="Kronander E."/>
        </authorList>
    </citation>
    <scope>NUCLEOTIDE SEQUENCE [LARGE SCALE GENOMIC DNA]</scope>
</reference>
<dbReference type="Gene3D" id="2.30.29.170">
    <property type="match status" value="3"/>
</dbReference>
<proteinExistence type="predicted"/>
<dbReference type="GO" id="GO:0005930">
    <property type="term" value="C:axoneme"/>
    <property type="evidence" value="ECO:0007669"/>
    <property type="project" value="UniProtKB-SubCell"/>
</dbReference>
<keyword evidence="5" id="KW-0966">Cell projection</keyword>
<accession>A0AAV1LWT6</accession>
<name>A0AAV1LWT6_9NEOP</name>
<comment type="subcellular location">
    <subcellularLocation>
        <location evidence="1">Cytoplasm</location>
        <location evidence="1">Cytoskeleton</location>
        <location evidence="1">Cilium axoneme</location>
    </subcellularLocation>
</comment>
<keyword evidence="8" id="KW-1185">Reference proteome</keyword>
<dbReference type="PANTHER" id="PTHR12086:SF9">
    <property type="entry name" value="EF-HAND DOMAIN-CONTAINING PROTEIN 1"/>
    <property type="match status" value="1"/>
</dbReference>